<reference evidence="2" key="1">
    <citation type="submission" date="2023-06" db="EMBL/GenBank/DDBJ databases">
        <authorList>
            <consortium name="Lawrence Berkeley National Laboratory"/>
            <person name="Ahrendt S."/>
            <person name="Sahu N."/>
            <person name="Indic B."/>
            <person name="Wong-Bajracharya J."/>
            <person name="Merenyi Z."/>
            <person name="Ke H.-M."/>
            <person name="Monk M."/>
            <person name="Kocsube S."/>
            <person name="Drula E."/>
            <person name="Lipzen A."/>
            <person name="Balint B."/>
            <person name="Henrissat B."/>
            <person name="Andreopoulos B."/>
            <person name="Martin F.M."/>
            <person name="Harder C.B."/>
            <person name="Rigling D."/>
            <person name="Ford K.L."/>
            <person name="Foster G.D."/>
            <person name="Pangilinan J."/>
            <person name="Papanicolaou A."/>
            <person name="Barry K."/>
            <person name="LaButti K."/>
            <person name="Viragh M."/>
            <person name="Koriabine M."/>
            <person name="Yan M."/>
            <person name="Riley R."/>
            <person name="Champramary S."/>
            <person name="Plett K.L."/>
            <person name="Tsai I.J."/>
            <person name="Slot J."/>
            <person name="Sipos G."/>
            <person name="Plett J."/>
            <person name="Nagy L.G."/>
            <person name="Grigoriev I.V."/>
        </authorList>
    </citation>
    <scope>NUCLEOTIDE SEQUENCE</scope>
    <source>
        <strain evidence="2">ICMP 16352</strain>
    </source>
</reference>
<comment type="caution">
    <text evidence="2">The sequence shown here is derived from an EMBL/GenBank/DDBJ whole genome shotgun (WGS) entry which is preliminary data.</text>
</comment>
<gene>
    <name evidence="2" type="ORF">IW261DRAFT_1455946</name>
</gene>
<dbReference type="GO" id="GO:0004197">
    <property type="term" value="F:cysteine-type endopeptidase activity"/>
    <property type="evidence" value="ECO:0007669"/>
    <property type="project" value="InterPro"/>
</dbReference>
<feature type="domain" description="Peptidase C14 caspase" evidence="1">
    <location>
        <begin position="25"/>
        <end position="152"/>
    </location>
</feature>
<keyword evidence="3" id="KW-1185">Reference proteome</keyword>
<proteinExistence type="predicted"/>
<dbReference type="Gene3D" id="3.40.50.1460">
    <property type="match status" value="1"/>
</dbReference>
<dbReference type="GO" id="GO:0006508">
    <property type="term" value="P:proteolysis"/>
    <property type="evidence" value="ECO:0007669"/>
    <property type="project" value="InterPro"/>
</dbReference>
<evidence type="ECO:0000313" key="2">
    <source>
        <dbReference type="EMBL" id="KAK0486536.1"/>
    </source>
</evidence>
<dbReference type="AlphaFoldDB" id="A0AA39TFR9"/>
<evidence type="ECO:0000259" key="1">
    <source>
        <dbReference type="Pfam" id="PF00656"/>
    </source>
</evidence>
<evidence type="ECO:0000313" key="3">
    <source>
        <dbReference type="Proteomes" id="UP001175227"/>
    </source>
</evidence>
<dbReference type="EMBL" id="JAUEPR010000004">
    <property type="protein sequence ID" value="KAK0486536.1"/>
    <property type="molecule type" value="Genomic_DNA"/>
</dbReference>
<dbReference type="Pfam" id="PF00656">
    <property type="entry name" value="Peptidase_C14"/>
    <property type="match status" value="1"/>
</dbReference>
<protein>
    <recommendedName>
        <fullName evidence="1">Peptidase C14 caspase domain-containing protein</fullName>
    </recommendedName>
</protein>
<sequence>MLAPHDFLKGGSNDLKRGQGLPNVRLSRLLQDIANKKSDNITVILDCCHSGSGTRTGDDDETFAVRGIDLPASYTVPDELLPDPDARESGIAEGHKNAGLLSHVLLSACQAGQRAREEDRRGVFTSALLEVLQEHAVNKLTYTDVINNLRDLPAQNPQCEGENKSRYLFNSRVTSPHREIHPIHAVQPGDLDVTPGQYILEAGEAYGITKNAEFVVFADKTKALECAWESALGTVVAVKTTAFKTTCDLSPRGDKTQPFPLSAPGFALQALVGEKQDVRLFIELAPELVPVFMRIAEEMQSVKEGKRGFSLVKSRDDTPDLIVTVNGDHVHFEIMEERSREHRLRHMPLEVKIDDPEAIHRVLQSSADFFWHLRRSSPKSPLAKKVGLECTKLTETDDYADDLEAVLMPDPNGDNLNVGGVIRVDVDEKAKYGFRITNTSAVPLYVSMFYFDMSDLSISSYYQPGYAKKNVDVSLPKKCDESSIPGSLTIGYGASGTVPHRYTLRERQDVDVGFLKVFFSKNYLDLSGIVQKSPFEEGRASEEDKARTMEDLWHTICVPVVQTRGGRLV</sequence>
<name>A0AA39TFR9_9AGAR</name>
<dbReference type="Proteomes" id="UP001175227">
    <property type="component" value="Unassembled WGS sequence"/>
</dbReference>
<accession>A0AA39TFR9</accession>
<organism evidence="2 3">
    <name type="scientific">Armillaria novae-zelandiae</name>
    <dbReference type="NCBI Taxonomy" id="153914"/>
    <lineage>
        <taxon>Eukaryota</taxon>
        <taxon>Fungi</taxon>
        <taxon>Dikarya</taxon>
        <taxon>Basidiomycota</taxon>
        <taxon>Agaricomycotina</taxon>
        <taxon>Agaricomycetes</taxon>
        <taxon>Agaricomycetidae</taxon>
        <taxon>Agaricales</taxon>
        <taxon>Marasmiineae</taxon>
        <taxon>Physalacriaceae</taxon>
        <taxon>Armillaria</taxon>
    </lineage>
</organism>
<dbReference type="InterPro" id="IPR011600">
    <property type="entry name" value="Pept_C14_caspase"/>
</dbReference>